<proteinExistence type="predicted"/>
<gene>
    <name evidence="2" type="ORF">K504DRAFT_496843</name>
</gene>
<accession>A0A6G1KPX5</accession>
<sequence>MRNDEIPFQVTLQLAAPRLLLIHLDRPLFRHNDPLELQQNHAATAAQCQRKPSGEKKAMQDADKIEKATKRERENTWKIDFFPKPTPAYPGSKVEHIIENDMRSLALRKYATLARKLEYVIVEVLEGQKLRDEQLRLQLRGEKLTTSQWSAEEENSPSHPIYSSMGLLRLIGCRLKSTSIQIGGGIDVSL</sequence>
<feature type="region of interest" description="Disordered" evidence="1">
    <location>
        <begin position="41"/>
        <end position="63"/>
    </location>
</feature>
<protein>
    <submittedName>
        <fullName evidence="2">Uncharacterized protein</fullName>
    </submittedName>
</protein>
<evidence type="ECO:0000256" key="1">
    <source>
        <dbReference type="SAM" id="MobiDB-lite"/>
    </source>
</evidence>
<reference evidence="2" key="1">
    <citation type="journal article" date="2020" name="Stud. Mycol.">
        <title>101 Dothideomycetes genomes: a test case for predicting lifestyles and emergence of pathogens.</title>
        <authorList>
            <person name="Haridas S."/>
            <person name="Albert R."/>
            <person name="Binder M."/>
            <person name="Bloem J."/>
            <person name="Labutti K."/>
            <person name="Salamov A."/>
            <person name="Andreopoulos B."/>
            <person name="Baker S."/>
            <person name="Barry K."/>
            <person name="Bills G."/>
            <person name="Bluhm B."/>
            <person name="Cannon C."/>
            <person name="Castanera R."/>
            <person name="Culley D."/>
            <person name="Daum C."/>
            <person name="Ezra D."/>
            <person name="Gonzalez J."/>
            <person name="Henrissat B."/>
            <person name="Kuo A."/>
            <person name="Liang C."/>
            <person name="Lipzen A."/>
            <person name="Lutzoni F."/>
            <person name="Magnuson J."/>
            <person name="Mondo S."/>
            <person name="Nolan M."/>
            <person name="Ohm R."/>
            <person name="Pangilinan J."/>
            <person name="Park H.-J."/>
            <person name="Ramirez L."/>
            <person name="Alfaro M."/>
            <person name="Sun H."/>
            <person name="Tritt A."/>
            <person name="Yoshinaga Y."/>
            <person name="Zwiers L.-H."/>
            <person name="Turgeon B."/>
            <person name="Goodwin S."/>
            <person name="Spatafora J."/>
            <person name="Crous P."/>
            <person name="Grigoriev I."/>
        </authorList>
    </citation>
    <scope>NUCLEOTIDE SEQUENCE</scope>
    <source>
        <strain evidence="2">CBS 279.74</strain>
    </source>
</reference>
<dbReference type="EMBL" id="MU005764">
    <property type="protein sequence ID" value="KAF2714946.1"/>
    <property type="molecule type" value="Genomic_DNA"/>
</dbReference>
<evidence type="ECO:0000313" key="2">
    <source>
        <dbReference type="EMBL" id="KAF2714946.1"/>
    </source>
</evidence>
<feature type="compositionally biased region" description="Basic and acidic residues" evidence="1">
    <location>
        <begin position="52"/>
        <end position="63"/>
    </location>
</feature>
<dbReference type="AlphaFoldDB" id="A0A6G1KPX5"/>
<keyword evidence="3" id="KW-1185">Reference proteome</keyword>
<name>A0A6G1KPX5_9PLEO</name>
<dbReference type="Proteomes" id="UP000799428">
    <property type="component" value="Unassembled WGS sequence"/>
</dbReference>
<organism evidence="2 3">
    <name type="scientific">Pleomassaria siparia CBS 279.74</name>
    <dbReference type="NCBI Taxonomy" id="1314801"/>
    <lineage>
        <taxon>Eukaryota</taxon>
        <taxon>Fungi</taxon>
        <taxon>Dikarya</taxon>
        <taxon>Ascomycota</taxon>
        <taxon>Pezizomycotina</taxon>
        <taxon>Dothideomycetes</taxon>
        <taxon>Pleosporomycetidae</taxon>
        <taxon>Pleosporales</taxon>
        <taxon>Pleomassariaceae</taxon>
        <taxon>Pleomassaria</taxon>
    </lineage>
</organism>
<evidence type="ECO:0000313" key="3">
    <source>
        <dbReference type="Proteomes" id="UP000799428"/>
    </source>
</evidence>